<evidence type="ECO:0000256" key="1">
    <source>
        <dbReference type="ARBA" id="ARBA00004123"/>
    </source>
</evidence>
<feature type="domain" description="RSE1/DDB1/CPSF1 C-terminal" evidence="11">
    <location>
        <begin position="876"/>
        <end position="1216"/>
    </location>
</feature>
<dbReference type="GO" id="GO:0006397">
    <property type="term" value="P:mRNA processing"/>
    <property type="evidence" value="ECO:0007669"/>
    <property type="project" value="UniProtKB-KW"/>
</dbReference>
<dbReference type="PANTHER" id="PTHR10644">
    <property type="entry name" value="DNA REPAIR/RNA PROCESSING CPSF FAMILY"/>
    <property type="match status" value="1"/>
</dbReference>
<comment type="function">
    <text evidence="5">RNA-binding component of the cleavage and polyadenylation factor (CPF) complex, which plays a key role in polyadenylation-dependent pre-mRNA 3'-end formation and cooperates with cleavage factors including the CFIA complex and NAB4/CFIB. Involved in poly(A) site recognition. May be involved in coupling transcription termination and mRNA 3'-end formation.</text>
</comment>
<organism evidence="14 15">
    <name type="scientific">Talaromyces amestolkiae</name>
    <dbReference type="NCBI Taxonomy" id="1196081"/>
    <lineage>
        <taxon>Eukaryota</taxon>
        <taxon>Fungi</taxon>
        <taxon>Dikarya</taxon>
        <taxon>Ascomycota</taxon>
        <taxon>Pezizomycotina</taxon>
        <taxon>Eurotiomycetes</taxon>
        <taxon>Eurotiomycetidae</taxon>
        <taxon>Eurotiales</taxon>
        <taxon>Trichocomaceae</taxon>
        <taxon>Talaromyces</taxon>
        <taxon>Talaromyces sect. Talaromyces</taxon>
    </lineage>
</organism>
<comment type="subcellular location">
    <subcellularLocation>
        <location evidence="1">Nucleus</location>
    </subcellularLocation>
</comment>
<evidence type="ECO:0000256" key="4">
    <source>
        <dbReference type="ARBA" id="ARBA00023242"/>
    </source>
</evidence>
<feature type="compositionally biased region" description="Basic and acidic residues" evidence="10">
    <location>
        <begin position="198"/>
        <end position="210"/>
    </location>
</feature>
<dbReference type="EMBL" id="MIKG01000020">
    <property type="protein sequence ID" value="RAO72734.1"/>
    <property type="molecule type" value="Genomic_DNA"/>
</dbReference>
<accession>A0A364LA89</accession>
<comment type="caution">
    <text evidence="14">The sequence shown here is derived from an EMBL/GenBank/DDBJ whole genome shotgun (WGS) entry which is preliminary data.</text>
</comment>
<evidence type="ECO:0000256" key="8">
    <source>
        <dbReference type="ARBA" id="ARBA00039443"/>
    </source>
</evidence>
<dbReference type="GeneID" id="63797960"/>
<keyword evidence="3" id="KW-0694">RNA-binding</keyword>
<dbReference type="FunFam" id="2.130.10.10:FF:000788">
    <property type="entry name" value="mRNA cleavage and polyadenylation factor subunit"/>
    <property type="match status" value="1"/>
</dbReference>
<dbReference type="Pfam" id="PF23726">
    <property type="entry name" value="Beta-prop_RSE1_2nd"/>
    <property type="match status" value="1"/>
</dbReference>
<evidence type="ECO:0000313" key="14">
    <source>
        <dbReference type="EMBL" id="RAO72734.1"/>
    </source>
</evidence>
<dbReference type="Gene3D" id="2.130.10.10">
    <property type="entry name" value="YVTN repeat-like/Quinoprotein amine dehydrogenase"/>
    <property type="match status" value="2"/>
</dbReference>
<evidence type="ECO:0000256" key="5">
    <source>
        <dbReference type="ARBA" id="ARBA00037232"/>
    </source>
</evidence>
<dbReference type="RefSeq" id="XP_040737248.1">
    <property type="nucleotide sequence ID" value="XM_040881585.1"/>
</dbReference>
<evidence type="ECO:0000313" key="15">
    <source>
        <dbReference type="Proteomes" id="UP000249363"/>
    </source>
</evidence>
<dbReference type="Pfam" id="PF10433">
    <property type="entry name" value="Beta-prop_RSE1_1st"/>
    <property type="match status" value="1"/>
</dbReference>
<feature type="domain" description="RSE1/DDB1/CPSF1 first beta-propeller" evidence="12">
    <location>
        <begin position="13"/>
        <end position="436"/>
    </location>
</feature>
<gene>
    <name evidence="14" type="ORF">BHQ10_008746</name>
</gene>
<feature type="region of interest" description="Disordered" evidence="10">
    <location>
        <begin position="186"/>
        <end position="213"/>
    </location>
</feature>
<dbReference type="InterPro" id="IPR015943">
    <property type="entry name" value="WD40/YVTN_repeat-like_dom_sf"/>
</dbReference>
<dbReference type="OrthoDB" id="6109at2759"/>
<dbReference type="InterPro" id="IPR004871">
    <property type="entry name" value="RSE1/DDB1/CPSF1_C"/>
</dbReference>
<keyword evidence="15" id="KW-1185">Reference proteome</keyword>
<dbReference type="InterPro" id="IPR058543">
    <property type="entry name" value="Beta-prop_RSE1/DDB1/CPSF1_2nd"/>
</dbReference>
<dbReference type="AlphaFoldDB" id="A0A364LA89"/>
<dbReference type="Gene3D" id="1.10.150.910">
    <property type="match status" value="1"/>
</dbReference>
<reference evidence="14 15" key="1">
    <citation type="journal article" date="2017" name="Biotechnol. Biofuels">
        <title>Differential beta-glucosidase expression as a function of carbon source availability in Talaromyces amestolkiae: a genomic and proteomic approach.</title>
        <authorList>
            <person name="de Eugenio L.I."/>
            <person name="Mendez-Liter J.A."/>
            <person name="Nieto-Dominguez M."/>
            <person name="Alonso L."/>
            <person name="Gil-Munoz J."/>
            <person name="Barriuso J."/>
            <person name="Prieto A."/>
            <person name="Martinez M.J."/>
        </authorList>
    </citation>
    <scope>NUCLEOTIDE SEQUENCE [LARGE SCALE GENOMIC DNA]</scope>
    <source>
        <strain evidence="14 15">CIB</strain>
    </source>
</reference>
<dbReference type="GO" id="GO:0005634">
    <property type="term" value="C:nucleus"/>
    <property type="evidence" value="ECO:0007669"/>
    <property type="project" value="UniProtKB-SubCell"/>
</dbReference>
<protein>
    <recommendedName>
        <fullName evidence="8">Protein CFT1</fullName>
    </recommendedName>
    <alternativeName>
        <fullName evidence="9">Cleavage factor two protein 1</fullName>
    </alternativeName>
    <alternativeName>
        <fullName evidence="7">Protein cft1</fullName>
    </alternativeName>
</protein>
<proteinExistence type="inferred from homology"/>
<feature type="domain" description="RSE1/DDB1/CPSF1 second beta-propeller" evidence="13">
    <location>
        <begin position="569"/>
        <end position="813"/>
    </location>
</feature>
<evidence type="ECO:0000259" key="12">
    <source>
        <dbReference type="Pfam" id="PF10433"/>
    </source>
</evidence>
<dbReference type="FunFam" id="2.130.10.10:FF:000625">
    <property type="entry name" value="mRNA cleavage and polyadenylation factor subunit"/>
    <property type="match status" value="1"/>
</dbReference>
<dbReference type="InterPro" id="IPR050358">
    <property type="entry name" value="RSE1/DDB1/CFT1"/>
</dbReference>
<evidence type="ECO:0000256" key="7">
    <source>
        <dbReference type="ARBA" id="ARBA00039187"/>
    </source>
</evidence>
<dbReference type="Pfam" id="PF03178">
    <property type="entry name" value="CPSF_A"/>
    <property type="match status" value="1"/>
</dbReference>
<evidence type="ECO:0000259" key="11">
    <source>
        <dbReference type="Pfam" id="PF03178"/>
    </source>
</evidence>
<evidence type="ECO:0000256" key="2">
    <source>
        <dbReference type="ARBA" id="ARBA00022664"/>
    </source>
</evidence>
<dbReference type="Proteomes" id="UP000249363">
    <property type="component" value="Unassembled WGS sequence"/>
</dbReference>
<evidence type="ECO:0000256" key="9">
    <source>
        <dbReference type="ARBA" id="ARBA00041264"/>
    </source>
</evidence>
<keyword evidence="4" id="KW-0539">Nucleus</keyword>
<evidence type="ECO:0000256" key="6">
    <source>
        <dbReference type="ARBA" id="ARBA00038304"/>
    </source>
</evidence>
<evidence type="ECO:0000256" key="3">
    <source>
        <dbReference type="ARBA" id="ARBA00022884"/>
    </source>
</evidence>
<evidence type="ECO:0000259" key="13">
    <source>
        <dbReference type="Pfam" id="PF23726"/>
    </source>
</evidence>
<evidence type="ECO:0000256" key="10">
    <source>
        <dbReference type="SAM" id="MobiDB-lite"/>
    </source>
</evidence>
<comment type="similarity">
    <text evidence="6">Belongs to the CFT1 family.</text>
</comment>
<dbReference type="STRING" id="1196081.A0A364LA89"/>
<keyword evidence="2" id="KW-0507">mRNA processing</keyword>
<dbReference type="InterPro" id="IPR018846">
    <property type="entry name" value="Beta-prop_RSE1/DDB1/CPSF1_1st"/>
</dbReference>
<sequence>MQCYTELLPPSGVTHAVSAAFTSATAKNLIVVKTSLLQIYTWITETPTTPLPDNGQQAGSDAQNENTKLHLHAEYDLYGTVTDVSPVKILKSRSGGDALLLSFRNAKLSLIEWNPETQGISTVSIHYYEKEDISLSPWVPDLSQCDSHLTVDPSSRCALLNFGVRNLAILPFHQAGDDLAMDEYDPDMDMDDFTAQEQSKKPSTDDKKTNGDLTNQTPYAASFVLPLTALDPTLIHPIGLTFLHEYREPTFGILYSPIATSAALLEERKDVVVYSVFTLDLEQRASTPLLSIAKLPSDLLDIMALPAPVGGALLIGPNELIHIDQSGKASAVAVNEFAKQVSAFPMVDQSDLGLRLEGSVVEVINNESGDILLTLSTGELVLIHFKIDGRSVSGFVVSPIPVESGGNVVSAAASCAVALGSGKVFIGSEDAESVLLDCCVPSVALKKSKNDDRDHFDEEMNDEEIDDIYEDDLYSSAPKEAVHKAASNGKASESYTFKVIDRLLSLGPLRAVTVGKPASRESNVEDTQESVSDLELAAAYGSGGSGGVALLQRTLHLDDVSTLDGEFADSVWNIHTSNTKSGLGNSNEDNPSYVIVARTNSSENEETVVYAVDKGNLELFNAPDVNPNGDSTIDIGTLAGNSRVVQVLTGEVRIYDTNLGMAQIYPVWDEDEGDERFAVSTSFADPYLLIIRDDSSVLLLHSDESGDLDELTKPETVSSQSWLCGCLYTDKHSVFEEGSAETTYMFLLNQECKLFMFRLPTMELVSVTEGVDYVSSILSPDPPTRRLNSRETIAELLLADLGELPTVSPYLILDFSWPIRRIPLNEQVDHLAYSTASGTYVVGTTHEEDFKLPDDDELHPEWATEEISLSPKVAHGSIKLLNPKTWKVIDSHTFGPAERITAVENINLEISEKTGKRKDMIVVGTTYAKGEDIAARGNVYVFDVIDVVPDPDEPGKDLKLKLIGEESIRGALTAVSGIGGQGFMIVAQGQKCMVRGLKDDGSLLPVAFIDVQCYVSVIKELNGTGMCLIGDALKGLWFTGYSEEPYKMTLFGKDLDELEVVTADFLPDGKKLYILVADSDCNLHVLQYDPEDPKSSNGDRLLNRCKFHMGHFASTLTLLPRTAVSSEVAIMSSDAMDIDSYTPLHQALITTQSGSMALVTSLSEESYRRLSALQSQLSNTLEHPCGLNPRAYRAVESDGVVGRGMIDGKLLMRWLDLSRSRKLEIAGRVGADEWEIRADLEAVGGAGLGYL</sequence>
<name>A0A364LA89_TALAM</name>
<dbReference type="GO" id="GO:0003723">
    <property type="term" value="F:RNA binding"/>
    <property type="evidence" value="ECO:0007669"/>
    <property type="project" value="UniProtKB-KW"/>
</dbReference>